<organism evidence="7 8">
    <name type="scientific">Flaviflexus ciconiae</name>
    <dbReference type="NCBI Taxonomy" id="2496867"/>
    <lineage>
        <taxon>Bacteria</taxon>
        <taxon>Bacillati</taxon>
        <taxon>Actinomycetota</taxon>
        <taxon>Actinomycetes</taxon>
        <taxon>Actinomycetales</taxon>
        <taxon>Actinomycetaceae</taxon>
        <taxon>Flaviflexus</taxon>
    </lineage>
</organism>
<dbReference type="InterPro" id="IPR035994">
    <property type="entry name" value="Nucleoside_phosphorylase_sf"/>
</dbReference>
<dbReference type="GO" id="GO:0005829">
    <property type="term" value="C:cytosol"/>
    <property type="evidence" value="ECO:0007669"/>
    <property type="project" value="TreeGrafter"/>
</dbReference>
<evidence type="ECO:0000256" key="1">
    <source>
        <dbReference type="ARBA" id="ARBA00011888"/>
    </source>
</evidence>
<evidence type="ECO:0000256" key="2">
    <source>
        <dbReference type="ARBA" id="ARBA00021980"/>
    </source>
</evidence>
<dbReference type="InterPro" id="IPR000845">
    <property type="entry name" value="Nucleoside_phosphorylase_d"/>
</dbReference>
<keyword evidence="8" id="KW-1185">Reference proteome</keyword>
<evidence type="ECO:0000256" key="5">
    <source>
        <dbReference type="ARBA" id="ARBA00048447"/>
    </source>
</evidence>
<gene>
    <name evidence="7" type="ORF">EJ997_04685</name>
</gene>
<evidence type="ECO:0000256" key="3">
    <source>
        <dbReference type="ARBA" id="ARBA00022676"/>
    </source>
</evidence>
<dbReference type="EC" id="2.4.2.3" evidence="1"/>
<evidence type="ECO:0000313" key="8">
    <source>
        <dbReference type="Proteomes" id="UP000280344"/>
    </source>
</evidence>
<dbReference type="SUPFAM" id="SSF53167">
    <property type="entry name" value="Purine and uridine phosphorylases"/>
    <property type="match status" value="1"/>
</dbReference>
<reference evidence="7 8" key="1">
    <citation type="submission" date="2018-12" db="EMBL/GenBank/DDBJ databases">
        <title>Complete genome sequence of Flaviflexus sp. H23T48.</title>
        <authorList>
            <person name="Bae J.-W."/>
            <person name="Lee J.-Y."/>
        </authorList>
    </citation>
    <scope>NUCLEOTIDE SEQUENCE [LARGE SCALE GENOMIC DNA]</scope>
    <source>
        <strain evidence="7 8">H23T48</strain>
    </source>
</reference>
<dbReference type="PANTHER" id="PTHR43691">
    <property type="entry name" value="URIDINE PHOSPHORYLASE"/>
    <property type="match status" value="1"/>
</dbReference>
<dbReference type="Gene3D" id="3.40.50.1580">
    <property type="entry name" value="Nucleoside phosphorylase domain"/>
    <property type="match status" value="1"/>
</dbReference>
<name>A0A3S9PWN2_9ACTO</name>
<dbReference type="GO" id="GO:0004850">
    <property type="term" value="F:uridine phosphorylase activity"/>
    <property type="evidence" value="ECO:0007669"/>
    <property type="project" value="UniProtKB-EC"/>
</dbReference>
<dbReference type="GO" id="GO:0006152">
    <property type="term" value="P:purine nucleoside catabolic process"/>
    <property type="evidence" value="ECO:0007669"/>
    <property type="project" value="TreeGrafter"/>
</dbReference>
<dbReference type="GO" id="GO:0004731">
    <property type="term" value="F:purine-nucleoside phosphorylase activity"/>
    <property type="evidence" value="ECO:0007669"/>
    <property type="project" value="InterPro"/>
</dbReference>
<dbReference type="EMBL" id="CP034593">
    <property type="protein sequence ID" value="AZQ76745.1"/>
    <property type="molecule type" value="Genomic_DNA"/>
</dbReference>
<evidence type="ECO:0000259" key="6">
    <source>
        <dbReference type="Pfam" id="PF01048"/>
    </source>
</evidence>
<protein>
    <recommendedName>
        <fullName evidence="2">Uridine phosphorylase</fullName>
        <ecNumber evidence="1">2.4.2.3</ecNumber>
    </recommendedName>
</protein>
<dbReference type="KEGG" id="flh:EJ997_04685"/>
<dbReference type="PANTHER" id="PTHR43691:SF11">
    <property type="entry name" value="FI09636P-RELATED"/>
    <property type="match status" value="1"/>
</dbReference>
<keyword evidence="3 7" id="KW-0328">Glycosyltransferase</keyword>
<feature type="domain" description="Nucleoside phosphorylase" evidence="6">
    <location>
        <begin position="16"/>
        <end position="223"/>
    </location>
</feature>
<dbReference type="Proteomes" id="UP000280344">
    <property type="component" value="Chromosome"/>
</dbReference>
<dbReference type="OrthoDB" id="9782889at2"/>
<accession>A0A3S9PWN2</accession>
<sequence>MPTPHINAADGAFAPAVLMPGDPRRAERIANLLMPDAEKVSDVRGIGAFTGEYNGKPLSVMASGMGQPSLSIYATELFTHYGVKRIIRVGTCGGMATSAKVGDVVVAMSAHTDSSMFNLVPGVNLAPTASWNLLSAAIAAADDSMNLHVGPVASRDRFYGNDPDGVKTLADLGTLGVEMETAALYMLAAQHNAEALTVLTVSDHLFDTSGDMTAEEREHKFEGALKLAVAAAHC</sequence>
<dbReference type="InterPro" id="IPR004402">
    <property type="entry name" value="DeoD-type"/>
</dbReference>
<dbReference type="CDD" id="cd09006">
    <property type="entry name" value="PNP_EcPNPI-like"/>
    <property type="match status" value="1"/>
</dbReference>
<dbReference type="Pfam" id="PF01048">
    <property type="entry name" value="PNP_UDP_1"/>
    <property type="match status" value="1"/>
</dbReference>
<dbReference type="RefSeq" id="WP_126703553.1">
    <property type="nucleotide sequence ID" value="NZ_CP034593.1"/>
</dbReference>
<dbReference type="AlphaFoldDB" id="A0A3S9PWN2"/>
<evidence type="ECO:0000256" key="4">
    <source>
        <dbReference type="ARBA" id="ARBA00022679"/>
    </source>
</evidence>
<evidence type="ECO:0000313" key="7">
    <source>
        <dbReference type="EMBL" id="AZQ76745.1"/>
    </source>
</evidence>
<keyword evidence="4 7" id="KW-0808">Transferase</keyword>
<comment type="catalytic activity">
    <reaction evidence="5">
        <text>uridine + phosphate = alpha-D-ribose 1-phosphate + uracil</text>
        <dbReference type="Rhea" id="RHEA:24388"/>
        <dbReference type="ChEBI" id="CHEBI:16704"/>
        <dbReference type="ChEBI" id="CHEBI:17568"/>
        <dbReference type="ChEBI" id="CHEBI:43474"/>
        <dbReference type="ChEBI" id="CHEBI:57720"/>
        <dbReference type="EC" id="2.4.2.3"/>
    </reaction>
</comment>
<proteinExistence type="predicted"/>
<dbReference type="NCBIfam" id="NF004489">
    <property type="entry name" value="PRK05819.1"/>
    <property type="match status" value="1"/>
</dbReference>